<evidence type="ECO:0000256" key="6">
    <source>
        <dbReference type="ARBA" id="ARBA00022857"/>
    </source>
</evidence>
<dbReference type="Proteomes" id="UP000838878">
    <property type="component" value="Chromosome 2"/>
</dbReference>
<dbReference type="SMART" id="SM00879">
    <property type="entry name" value="Brix"/>
    <property type="match status" value="1"/>
</dbReference>
<dbReference type="FunFam" id="3.40.50.360:FF:000015">
    <property type="entry name" value="NADPH-dependent diflavin oxidoreductase 1"/>
    <property type="match status" value="1"/>
</dbReference>
<feature type="domain" description="Brix" evidence="8">
    <location>
        <begin position="372"/>
        <end position="552"/>
    </location>
</feature>
<dbReference type="GO" id="GO:0042274">
    <property type="term" value="P:ribosomal small subunit biogenesis"/>
    <property type="evidence" value="ECO:0007669"/>
    <property type="project" value="UniProtKB-ARBA"/>
</dbReference>
<dbReference type="InterPro" id="IPR007109">
    <property type="entry name" value="Brix"/>
</dbReference>
<keyword evidence="6" id="KW-0521">NADP</keyword>
<dbReference type="PANTHER" id="PTHR22734">
    <property type="entry name" value="U3 SMALL NUCLEOLAR RIBONUCLEOPROTEIN PROTEIN IMP4"/>
    <property type="match status" value="1"/>
</dbReference>
<keyword evidence="4" id="KW-0288">FMN</keyword>
<dbReference type="GO" id="GO:0016651">
    <property type="term" value="F:oxidoreductase activity, acting on NAD(P)H"/>
    <property type="evidence" value="ECO:0007669"/>
    <property type="project" value="UniProtKB-ARBA"/>
</dbReference>
<keyword evidence="3" id="KW-0285">Flavoprotein</keyword>
<evidence type="ECO:0000256" key="4">
    <source>
        <dbReference type="ARBA" id="ARBA00022643"/>
    </source>
</evidence>
<dbReference type="Gene3D" id="3.40.50.10480">
    <property type="entry name" value="Probable brix-domain ribosomal biogenesis protein"/>
    <property type="match status" value="1"/>
</dbReference>
<dbReference type="GO" id="GO:0005654">
    <property type="term" value="C:nucleoplasm"/>
    <property type="evidence" value="ECO:0007669"/>
    <property type="project" value="UniProtKB-ARBA"/>
</dbReference>
<dbReference type="GO" id="GO:0042134">
    <property type="term" value="F:rRNA primary transcript binding"/>
    <property type="evidence" value="ECO:0007669"/>
    <property type="project" value="InterPro"/>
</dbReference>
<protein>
    <submittedName>
        <fullName evidence="10">Uncharacterized protein</fullName>
    </submittedName>
</protein>
<dbReference type="GO" id="GO:0032040">
    <property type="term" value="C:small-subunit processome"/>
    <property type="evidence" value="ECO:0007669"/>
    <property type="project" value="TreeGrafter"/>
</dbReference>
<dbReference type="SUPFAM" id="SSF52954">
    <property type="entry name" value="Class II aaRS ABD-related"/>
    <property type="match status" value="1"/>
</dbReference>
<dbReference type="InterPro" id="IPR044281">
    <property type="entry name" value="IMP4/RPF1"/>
</dbReference>
<reference evidence="10" key="1">
    <citation type="submission" date="2021-12" db="EMBL/GenBank/DDBJ databases">
        <authorList>
            <person name="Martin H S."/>
        </authorList>
    </citation>
    <scope>NUCLEOTIDE SEQUENCE</scope>
</reference>
<dbReference type="PROSITE" id="PS50902">
    <property type="entry name" value="FLAVODOXIN_LIKE"/>
    <property type="match status" value="1"/>
</dbReference>
<keyword evidence="2" id="KW-0963">Cytoplasm</keyword>
<dbReference type="PROSITE" id="PS50833">
    <property type="entry name" value="BRIX"/>
    <property type="match status" value="1"/>
</dbReference>
<dbReference type="Gene3D" id="2.40.30.10">
    <property type="entry name" value="Translation factors"/>
    <property type="match status" value="1"/>
</dbReference>
<evidence type="ECO:0000256" key="1">
    <source>
        <dbReference type="ARBA" id="ARBA00004496"/>
    </source>
</evidence>
<gene>
    <name evidence="10" type="ORF">BINO364_LOCUS7409</name>
</gene>
<dbReference type="Gene3D" id="3.40.50.360">
    <property type="match status" value="1"/>
</dbReference>
<sequence>MDEIGRLLILYGSQTFTAQESAERIWRTMKIVGFKGPVLPMDNYPISRLIHEKFVLFVCATTGQGDEPDNMKKFWRFLLRKNLPSNSLCKVKFGVLGLGDSSYTKFNFAAKKLHKRLLQLGAEPLIEIGLCDYQHDLGHDAVLVPWVKNFLTAMKSYFPNLQTDITESSFIPKWKVSLLKNTEYVNGTTLSDDIYYEKGHTNQFLDSIKFELKENIRTTEESHFQDVRLIKFKTVGDNNIDYRPGDIFNIRPRNSKEDIEDLFDIFLTHNLDIKPYYRLLVEARLRREYLYRKSAEEKQKSIQAKKDQLKKSLEENIPIHGDLRKEALALQKRIEFEDKGPERAAIIGGISGGANTLNSQDDEYRFAGVEDPKIMITTSREPSARLKMFVKELRLIFPNSQRMNRGGYEMSQLIHACRANDVTDFIVVHEHRGVPDSLVICHLPYGPTASFTLSGVVMRHDIPDIGPMSEQYPHLIFHNFKTDLGLRAMSILKYLFPVPKADSKRVITFANNDDYICFRQHTYRKAGKDIELTEVGPRFQMKLYEIKLGTLEALNAAETEWALRPYMNTAAKRRFLSNEDGWQEDE</sequence>
<evidence type="ECO:0000256" key="5">
    <source>
        <dbReference type="ARBA" id="ARBA00022827"/>
    </source>
</evidence>
<dbReference type="GO" id="GO:0005737">
    <property type="term" value="C:cytoplasm"/>
    <property type="evidence" value="ECO:0007669"/>
    <property type="project" value="UniProtKB-SubCell"/>
</dbReference>
<dbReference type="InterPro" id="IPR001094">
    <property type="entry name" value="Flavdoxin-like"/>
</dbReference>
<dbReference type="InterPro" id="IPR008254">
    <property type="entry name" value="Flavodoxin/NO_synth"/>
</dbReference>
<feature type="non-terminal residue" evidence="10">
    <location>
        <position position="586"/>
    </location>
</feature>
<dbReference type="GO" id="GO:0006364">
    <property type="term" value="P:rRNA processing"/>
    <property type="evidence" value="ECO:0007669"/>
    <property type="project" value="InterPro"/>
</dbReference>
<evidence type="ECO:0000259" key="9">
    <source>
        <dbReference type="PROSITE" id="PS50902"/>
    </source>
</evidence>
<feature type="domain" description="Flavodoxin-like" evidence="9">
    <location>
        <begin position="7"/>
        <end position="151"/>
    </location>
</feature>
<keyword evidence="11" id="KW-1185">Reference proteome</keyword>
<dbReference type="OrthoDB" id="10253204at2759"/>
<dbReference type="FunFam" id="3.40.50.10480:FF:000001">
    <property type="entry name" value="IMP4, U3 small nucleolar ribonucleoprotein"/>
    <property type="match status" value="1"/>
</dbReference>
<keyword evidence="5" id="KW-0274">FAD</keyword>
<dbReference type="SUPFAM" id="SSF63380">
    <property type="entry name" value="Riboflavin synthase domain-like"/>
    <property type="match status" value="1"/>
</dbReference>
<dbReference type="GO" id="GO:0034457">
    <property type="term" value="C:Mpp10 complex"/>
    <property type="evidence" value="ECO:0007669"/>
    <property type="project" value="UniProtKB-ARBA"/>
</dbReference>
<evidence type="ECO:0000256" key="7">
    <source>
        <dbReference type="ARBA" id="ARBA00023002"/>
    </source>
</evidence>
<dbReference type="GO" id="GO:0010181">
    <property type="term" value="F:FMN binding"/>
    <property type="evidence" value="ECO:0007669"/>
    <property type="project" value="InterPro"/>
</dbReference>
<dbReference type="Pfam" id="PF04427">
    <property type="entry name" value="Brix"/>
    <property type="match status" value="1"/>
</dbReference>
<dbReference type="Pfam" id="PF00258">
    <property type="entry name" value="Flavodoxin_1"/>
    <property type="match status" value="1"/>
</dbReference>
<keyword evidence="7" id="KW-0560">Oxidoreductase</keyword>
<dbReference type="InterPro" id="IPR029039">
    <property type="entry name" value="Flavoprotein-like_sf"/>
</dbReference>
<dbReference type="SUPFAM" id="SSF52218">
    <property type="entry name" value="Flavoproteins"/>
    <property type="match status" value="1"/>
</dbReference>
<evidence type="ECO:0000313" key="10">
    <source>
        <dbReference type="EMBL" id="CAH0721295.1"/>
    </source>
</evidence>
<comment type="subcellular location">
    <subcellularLocation>
        <location evidence="1">Cytoplasm</location>
    </subcellularLocation>
</comment>
<dbReference type="InterPro" id="IPR017938">
    <property type="entry name" value="Riboflavin_synthase-like_b-brl"/>
</dbReference>
<evidence type="ECO:0000259" key="8">
    <source>
        <dbReference type="PROSITE" id="PS50833"/>
    </source>
</evidence>
<dbReference type="PANTHER" id="PTHR22734:SF2">
    <property type="entry name" value="U3 SMALL NUCLEOLAR RIBONUCLEOPROTEIN PROTEIN IMP4"/>
    <property type="match status" value="1"/>
</dbReference>
<organism evidence="10 11">
    <name type="scientific">Brenthis ino</name>
    <name type="common">lesser marbled fritillary</name>
    <dbReference type="NCBI Taxonomy" id="405034"/>
    <lineage>
        <taxon>Eukaryota</taxon>
        <taxon>Metazoa</taxon>
        <taxon>Ecdysozoa</taxon>
        <taxon>Arthropoda</taxon>
        <taxon>Hexapoda</taxon>
        <taxon>Insecta</taxon>
        <taxon>Pterygota</taxon>
        <taxon>Neoptera</taxon>
        <taxon>Endopterygota</taxon>
        <taxon>Lepidoptera</taxon>
        <taxon>Glossata</taxon>
        <taxon>Ditrysia</taxon>
        <taxon>Papilionoidea</taxon>
        <taxon>Nymphalidae</taxon>
        <taxon>Heliconiinae</taxon>
        <taxon>Argynnini</taxon>
        <taxon>Brenthis</taxon>
    </lineage>
</organism>
<name>A0A8J9V791_9NEOP</name>
<dbReference type="EMBL" id="OV170222">
    <property type="protein sequence ID" value="CAH0721295.1"/>
    <property type="molecule type" value="Genomic_DNA"/>
</dbReference>
<dbReference type="AlphaFoldDB" id="A0A8J9V791"/>
<evidence type="ECO:0000313" key="11">
    <source>
        <dbReference type="Proteomes" id="UP000838878"/>
    </source>
</evidence>
<dbReference type="GO" id="GO:0030515">
    <property type="term" value="F:snoRNA binding"/>
    <property type="evidence" value="ECO:0007669"/>
    <property type="project" value="TreeGrafter"/>
</dbReference>
<accession>A0A8J9V791</accession>
<proteinExistence type="predicted"/>
<dbReference type="PRINTS" id="PR00369">
    <property type="entry name" value="FLAVODOXIN"/>
</dbReference>
<evidence type="ECO:0000256" key="3">
    <source>
        <dbReference type="ARBA" id="ARBA00022630"/>
    </source>
</evidence>
<evidence type="ECO:0000256" key="2">
    <source>
        <dbReference type="ARBA" id="ARBA00022490"/>
    </source>
</evidence>